<feature type="region of interest" description="Disordered" evidence="6">
    <location>
        <begin position="543"/>
        <end position="569"/>
    </location>
</feature>
<evidence type="ECO:0000313" key="8">
    <source>
        <dbReference type="Proteomes" id="UP001141434"/>
    </source>
</evidence>
<proteinExistence type="predicted"/>
<feature type="compositionally biased region" description="Polar residues" evidence="6">
    <location>
        <begin position="517"/>
        <end position="526"/>
    </location>
</feature>
<dbReference type="GeneID" id="81392578"/>
<keyword evidence="3" id="KW-0677">Repeat</keyword>
<evidence type="ECO:0000256" key="4">
    <source>
        <dbReference type="ARBA" id="ARBA00023242"/>
    </source>
</evidence>
<comment type="caution">
    <text evidence="7">The sequence shown here is derived from an EMBL/GenBank/DDBJ whole genome shotgun (WGS) entry which is preliminary data.</text>
</comment>
<feature type="compositionally biased region" description="Low complexity" evidence="6">
    <location>
        <begin position="548"/>
        <end position="568"/>
    </location>
</feature>
<dbReference type="PROSITE" id="PS50294">
    <property type="entry name" value="WD_REPEATS_REGION"/>
    <property type="match status" value="1"/>
</dbReference>
<evidence type="ECO:0000256" key="3">
    <source>
        <dbReference type="ARBA" id="ARBA00022737"/>
    </source>
</evidence>
<dbReference type="PROSITE" id="PS00678">
    <property type="entry name" value="WD_REPEATS_1"/>
    <property type="match status" value="1"/>
</dbReference>
<dbReference type="Proteomes" id="UP001141434">
    <property type="component" value="Unassembled WGS sequence"/>
</dbReference>
<dbReference type="Gene3D" id="2.130.10.10">
    <property type="entry name" value="YVTN repeat-like/Quinoprotein amine dehydrogenase"/>
    <property type="match status" value="1"/>
</dbReference>
<sequence>MSSFFTVPASQRKRKREDRAAAPTSKKRGVGAKSDGAGGQRTREREESISGSDLDEDDEIASGGSGEETGSDSDEGETAADRRLKLAERYLENVRDEVDDYGFDAADIDRDLIAERLKEDVDEFKGRTFRQIASKLSFRTSSSSFFRSDTQTTTSIAIHAPYAYTVSKDRTLIKWELATPSAQVPAEANVSIESSKRPPRPQRKNPRRVRYARGVRKIPETGEEHGHTGSILSVAVSPSGRFVATGGADKKLIIWNAENLTPVKTFTQHRDSVCGLSFARHISTMSSGEQLFSGSSDRTIKTWSISGAGHAYVETLFGHQDNVASVAAMTIDQCVSVGARDRTARVWKVVDETQLVFRGGASRNAQYHENNLDCVAPLPPNHFVTGSDSGSISLWSIHKKKPLYTIPLAHGLDPIPPLDELSPELDEETAAHNARHMRRTPRWITALTTLPGTDIVLSGSWDGWIRAWRISEDKKTIISLGPVGTGLSGQSTPDTPSQQLNQSLALDATPESEQIAVDSNSQSQKQEPGPLVKGVVNDIAVFERRPDSNSASQPKSKSASKSQSNSQPEPRGLCIVAAVGKEHRLGRWQCYANNYFEGNTAGGRNGAIVFEVPFTSLDVETDV</sequence>
<comment type="subcellular location">
    <subcellularLocation>
        <location evidence="1">Nucleus</location>
    </subcellularLocation>
</comment>
<dbReference type="SMART" id="SM00320">
    <property type="entry name" value="WD40"/>
    <property type="match status" value="6"/>
</dbReference>
<feature type="compositionally biased region" description="Acidic residues" evidence="6">
    <location>
        <begin position="69"/>
        <end position="78"/>
    </location>
</feature>
<feature type="region of interest" description="Disordered" evidence="6">
    <location>
        <begin position="510"/>
        <end position="530"/>
    </location>
</feature>
<keyword evidence="2 5" id="KW-0853">WD repeat</keyword>
<feature type="compositionally biased region" description="Basic residues" evidence="6">
    <location>
        <begin position="197"/>
        <end position="209"/>
    </location>
</feature>
<dbReference type="EMBL" id="JAPMSZ010000004">
    <property type="protein sequence ID" value="KAJ5105481.1"/>
    <property type="molecule type" value="Genomic_DNA"/>
</dbReference>
<feature type="repeat" description="WD" evidence="5">
    <location>
        <begin position="266"/>
        <end position="306"/>
    </location>
</feature>
<feature type="region of interest" description="Disordered" evidence="6">
    <location>
        <begin position="186"/>
        <end position="209"/>
    </location>
</feature>
<feature type="repeat" description="WD" evidence="5">
    <location>
        <begin position="316"/>
        <end position="349"/>
    </location>
</feature>
<dbReference type="GO" id="GO:0034511">
    <property type="term" value="F:U3 snoRNA binding"/>
    <property type="evidence" value="ECO:0007669"/>
    <property type="project" value="InterPro"/>
</dbReference>
<dbReference type="AlphaFoldDB" id="A0A9W9KGY8"/>
<protein>
    <submittedName>
        <fullName evidence="7">Uncharacterized protein</fullName>
    </submittedName>
</protein>
<dbReference type="InterPro" id="IPR019775">
    <property type="entry name" value="WD40_repeat_CS"/>
</dbReference>
<reference evidence="7" key="1">
    <citation type="submission" date="2022-11" db="EMBL/GenBank/DDBJ databases">
        <authorList>
            <person name="Petersen C."/>
        </authorList>
    </citation>
    <scope>NUCLEOTIDE SEQUENCE</scope>
    <source>
        <strain evidence="7">IBT 34128</strain>
    </source>
</reference>
<dbReference type="InterPro" id="IPR015943">
    <property type="entry name" value="WD40/YVTN_repeat-like_dom_sf"/>
</dbReference>
<dbReference type="PANTHER" id="PTHR19865:SF0">
    <property type="entry name" value="U3 SMALL NUCLEOLAR RNA-INTERACTING PROTEIN 2"/>
    <property type="match status" value="1"/>
</dbReference>
<dbReference type="PANTHER" id="PTHR19865">
    <property type="entry name" value="U3 SMALL NUCLEOLAR RNA INTERACTING PROTEIN 2"/>
    <property type="match status" value="1"/>
</dbReference>
<evidence type="ECO:0000313" key="7">
    <source>
        <dbReference type="EMBL" id="KAJ5105481.1"/>
    </source>
</evidence>
<evidence type="ECO:0000256" key="6">
    <source>
        <dbReference type="SAM" id="MobiDB-lite"/>
    </source>
</evidence>
<dbReference type="RefSeq" id="XP_056514477.1">
    <property type="nucleotide sequence ID" value="XM_056653410.1"/>
</dbReference>
<dbReference type="PROSITE" id="PS50082">
    <property type="entry name" value="WD_REPEATS_2"/>
    <property type="match status" value="3"/>
</dbReference>
<dbReference type="OrthoDB" id="189968at2759"/>
<name>A0A9W9KGY8_9EURO</name>
<keyword evidence="8" id="KW-1185">Reference proteome</keyword>
<dbReference type="CDD" id="cd00200">
    <property type="entry name" value="WD40"/>
    <property type="match status" value="1"/>
</dbReference>
<evidence type="ECO:0000256" key="5">
    <source>
        <dbReference type="PROSITE-ProRule" id="PRU00221"/>
    </source>
</evidence>
<evidence type="ECO:0000256" key="1">
    <source>
        <dbReference type="ARBA" id="ARBA00004123"/>
    </source>
</evidence>
<dbReference type="InterPro" id="IPR001680">
    <property type="entry name" value="WD40_rpt"/>
</dbReference>
<gene>
    <name evidence="7" type="ORF">NUU61_002828</name>
</gene>
<organism evidence="7 8">
    <name type="scientific">Penicillium alfredii</name>
    <dbReference type="NCBI Taxonomy" id="1506179"/>
    <lineage>
        <taxon>Eukaryota</taxon>
        <taxon>Fungi</taxon>
        <taxon>Dikarya</taxon>
        <taxon>Ascomycota</taxon>
        <taxon>Pezizomycotina</taxon>
        <taxon>Eurotiomycetes</taxon>
        <taxon>Eurotiomycetidae</taxon>
        <taxon>Eurotiales</taxon>
        <taxon>Aspergillaceae</taxon>
        <taxon>Penicillium</taxon>
    </lineage>
</organism>
<dbReference type="InterPro" id="IPR036322">
    <property type="entry name" value="WD40_repeat_dom_sf"/>
</dbReference>
<dbReference type="SUPFAM" id="SSF50978">
    <property type="entry name" value="WD40 repeat-like"/>
    <property type="match status" value="1"/>
</dbReference>
<feature type="region of interest" description="Disordered" evidence="6">
    <location>
        <begin position="1"/>
        <end position="79"/>
    </location>
</feature>
<dbReference type="Pfam" id="PF00400">
    <property type="entry name" value="WD40"/>
    <property type="match status" value="4"/>
</dbReference>
<dbReference type="InterPro" id="IPR039241">
    <property type="entry name" value="Rrp9-like"/>
</dbReference>
<feature type="repeat" description="WD" evidence="5">
    <location>
        <begin position="224"/>
        <end position="265"/>
    </location>
</feature>
<evidence type="ECO:0000256" key="2">
    <source>
        <dbReference type="ARBA" id="ARBA00022574"/>
    </source>
</evidence>
<accession>A0A9W9KGY8</accession>
<keyword evidence="4" id="KW-0539">Nucleus</keyword>
<reference evidence="7" key="2">
    <citation type="journal article" date="2023" name="IMA Fungus">
        <title>Comparative genomic study of the Penicillium genus elucidates a diverse pangenome and 15 lateral gene transfer events.</title>
        <authorList>
            <person name="Petersen C."/>
            <person name="Sorensen T."/>
            <person name="Nielsen M.R."/>
            <person name="Sondergaard T.E."/>
            <person name="Sorensen J.L."/>
            <person name="Fitzpatrick D.A."/>
            <person name="Frisvad J.C."/>
            <person name="Nielsen K.L."/>
        </authorList>
    </citation>
    <scope>NUCLEOTIDE SEQUENCE</scope>
    <source>
        <strain evidence="7">IBT 34128</strain>
    </source>
</reference>
<dbReference type="GO" id="GO:0032040">
    <property type="term" value="C:small-subunit processome"/>
    <property type="evidence" value="ECO:0007669"/>
    <property type="project" value="TreeGrafter"/>
</dbReference>